<dbReference type="Gene3D" id="3.30.420.10">
    <property type="entry name" value="Ribonuclease H-like superfamily/Ribonuclease H"/>
    <property type="match status" value="1"/>
</dbReference>
<reference evidence="2 3" key="1">
    <citation type="submission" date="2019-01" db="EMBL/GenBank/DDBJ databases">
        <title>Sequencing of cultivated peanut Arachis hypogaea provides insights into genome evolution and oil improvement.</title>
        <authorList>
            <person name="Chen X."/>
        </authorList>
    </citation>
    <scope>NUCLEOTIDE SEQUENCE [LARGE SCALE GENOMIC DNA]</scope>
    <source>
        <strain evidence="3">cv. Fuhuasheng</strain>
        <tissue evidence="2">Leaves</tissue>
    </source>
</reference>
<dbReference type="AlphaFoldDB" id="A0A445A6Z2"/>
<organism evidence="2 3">
    <name type="scientific">Arachis hypogaea</name>
    <name type="common">Peanut</name>
    <dbReference type="NCBI Taxonomy" id="3818"/>
    <lineage>
        <taxon>Eukaryota</taxon>
        <taxon>Viridiplantae</taxon>
        <taxon>Streptophyta</taxon>
        <taxon>Embryophyta</taxon>
        <taxon>Tracheophyta</taxon>
        <taxon>Spermatophyta</taxon>
        <taxon>Magnoliopsida</taxon>
        <taxon>eudicotyledons</taxon>
        <taxon>Gunneridae</taxon>
        <taxon>Pentapetalae</taxon>
        <taxon>rosids</taxon>
        <taxon>fabids</taxon>
        <taxon>Fabales</taxon>
        <taxon>Fabaceae</taxon>
        <taxon>Papilionoideae</taxon>
        <taxon>50 kb inversion clade</taxon>
        <taxon>dalbergioids sensu lato</taxon>
        <taxon>Dalbergieae</taxon>
        <taxon>Pterocarpus clade</taxon>
        <taxon>Arachis</taxon>
    </lineage>
</organism>
<evidence type="ECO:0000313" key="3">
    <source>
        <dbReference type="Proteomes" id="UP000289738"/>
    </source>
</evidence>
<gene>
    <name evidence="2" type="ORF">Ahy_B03g067495</name>
</gene>
<keyword evidence="3" id="KW-1185">Reference proteome</keyword>
<protein>
    <recommendedName>
        <fullName evidence="1">RNase H type-1 domain-containing protein</fullName>
    </recommendedName>
</protein>
<dbReference type="InterPro" id="IPR002156">
    <property type="entry name" value="RNaseH_domain"/>
</dbReference>
<dbReference type="EMBL" id="SDMP01000013">
    <property type="protein sequence ID" value="RYR22221.1"/>
    <property type="molecule type" value="Genomic_DNA"/>
</dbReference>
<dbReference type="InterPro" id="IPR036397">
    <property type="entry name" value="RNaseH_sf"/>
</dbReference>
<dbReference type="Proteomes" id="UP000289738">
    <property type="component" value="Chromosome B03"/>
</dbReference>
<name>A0A445A6Z2_ARAHY</name>
<evidence type="ECO:0000313" key="2">
    <source>
        <dbReference type="EMBL" id="RYR22221.1"/>
    </source>
</evidence>
<dbReference type="GO" id="GO:0004523">
    <property type="term" value="F:RNA-DNA hybrid ribonuclease activity"/>
    <property type="evidence" value="ECO:0007669"/>
    <property type="project" value="InterPro"/>
</dbReference>
<feature type="domain" description="RNase H type-1" evidence="1">
    <location>
        <begin position="2"/>
        <end position="65"/>
    </location>
</feature>
<dbReference type="PANTHER" id="PTHR34023:SF4">
    <property type="entry name" value="RNASE H TYPE-1 DOMAIN-CONTAINING PROTEIN"/>
    <property type="match status" value="1"/>
</dbReference>
<proteinExistence type="predicted"/>
<dbReference type="GO" id="GO:0003676">
    <property type="term" value="F:nucleic acid binding"/>
    <property type="evidence" value="ECO:0007669"/>
    <property type="project" value="InterPro"/>
</dbReference>
<evidence type="ECO:0000259" key="1">
    <source>
        <dbReference type="Pfam" id="PF13456"/>
    </source>
</evidence>
<sequence>MGFRKVVVEVDDVAVVQRLNRRKKLASHPNPVIRKVNEWKRKDWSTRFVQIYREGNKCADCLAKKSLNLDDDFVFWDLPPSDLVSILSDDEIGATLPRLVCI</sequence>
<dbReference type="PANTHER" id="PTHR34023">
    <property type="entry name" value="RNASE H DOMAIN-CONTAINING PROTEIN"/>
    <property type="match status" value="1"/>
</dbReference>
<accession>A0A445A6Z2</accession>
<comment type="caution">
    <text evidence="2">The sequence shown here is derived from an EMBL/GenBank/DDBJ whole genome shotgun (WGS) entry which is preliminary data.</text>
</comment>
<dbReference type="Pfam" id="PF13456">
    <property type="entry name" value="RVT_3"/>
    <property type="match status" value="1"/>
</dbReference>